<dbReference type="Proteomes" id="UP000094336">
    <property type="component" value="Unassembled WGS sequence"/>
</dbReference>
<accession>A0A1E3QZV1</accession>
<evidence type="ECO:0000313" key="1">
    <source>
        <dbReference type="EMBL" id="ODQ83151.1"/>
    </source>
</evidence>
<dbReference type="RefSeq" id="XP_018988479.1">
    <property type="nucleotide sequence ID" value="XM_019132340.1"/>
</dbReference>
<protein>
    <submittedName>
        <fullName evidence="1">Uncharacterized protein</fullName>
    </submittedName>
</protein>
<dbReference type="AlphaFoldDB" id="A0A1E3QZV1"/>
<sequence length="366" mass="40809">MSSLSSFSSFKSASTTSLCCSVSVLECDIDAHPLSYHESDDESASDDDALFDFLVFSPQPKLASEGSNTDLEFVKASTAAHQRVSKLSLSLLNGNRQGAVKSLSRSSSLSSASSRSLSTIETLESLVPQTKRPASPSSIVSSFLSQSFKKLSDAAAALTASQARQQLLVSAPLGTSPDHALLGFTPRMTDDRLPSIKLTTWKFDETPLLSPCCKPGDKGKKMRSRKNREPRVNSRFLRVYAHDRAAKRDGYLLVPEMNKLVIDMYINNTEDEKRELLHKLTEMSKEKLWSNVILQPRDDPLPPMPYDDDLKNRAPYQNKDIFMSKQSMVRPWGIRRGKTCVQYTVKGWANERWVPKGMSDMVDDDE</sequence>
<dbReference type="GeneID" id="30150193"/>
<organism evidence="1 2">
    <name type="scientific">Babjeviella inositovora NRRL Y-12698</name>
    <dbReference type="NCBI Taxonomy" id="984486"/>
    <lineage>
        <taxon>Eukaryota</taxon>
        <taxon>Fungi</taxon>
        <taxon>Dikarya</taxon>
        <taxon>Ascomycota</taxon>
        <taxon>Saccharomycotina</taxon>
        <taxon>Pichiomycetes</taxon>
        <taxon>Serinales incertae sedis</taxon>
        <taxon>Babjeviella</taxon>
    </lineage>
</organism>
<dbReference type="EMBL" id="KV454426">
    <property type="protein sequence ID" value="ODQ83151.1"/>
    <property type="molecule type" value="Genomic_DNA"/>
</dbReference>
<name>A0A1E3QZV1_9ASCO</name>
<reference evidence="2" key="1">
    <citation type="submission" date="2016-05" db="EMBL/GenBank/DDBJ databases">
        <title>Comparative genomics of biotechnologically important yeasts.</title>
        <authorList>
            <consortium name="DOE Joint Genome Institute"/>
            <person name="Riley R."/>
            <person name="Haridas S."/>
            <person name="Wolfe K.H."/>
            <person name="Lopes M.R."/>
            <person name="Hittinger C.T."/>
            <person name="Goker M."/>
            <person name="Salamov A."/>
            <person name="Wisecaver J."/>
            <person name="Long T.M."/>
            <person name="Aerts A.L."/>
            <person name="Barry K."/>
            <person name="Choi C."/>
            <person name="Clum A."/>
            <person name="Coughlan A.Y."/>
            <person name="Deshpande S."/>
            <person name="Douglass A.P."/>
            <person name="Hanson S.J."/>
            <person name="Klenk H.-P."/>
            <person name="Labutti K."/>
            <person name="Lapidus A."/>
            <person name="Lindquist E."/>
            <person name="Lipzen A."/>
            <person name="Meier-Kolthoff J.P."/>
            <person name="Ohm R.A."/>
            <person name="Otillar R.P."/>
            <person name="Pangilinan J."/>
            <person name="Peng Y."/>
            <person name="Rokas A."/>
            <person name="Rosa C.A."/>
            <person name="Scheuner C."/>
            <person name="Sibirny A.A."/>
            <person name="Slot J.C."/>
            <person name="Stielow J.B."/>
            <person name="Sun H."/>
            <person name="Kurtzman C.P."/>
            <person name="Blackwell M."/>
            <person name="Grigoriev I.V."/>
            <person name="Jeffries T.W."/>
        </authorList>
    </citation>
    <scope>NUCLEOTIDE SEQUENCE [LARGE SCALE GENOMIC DNA]</scope>
    <source>
        <strain evidence="2">NRRL Y-12698</strain>
    </source>
</reference>
<gene>
    <name evidence="1" type="ORF">BABINDRAFT_6009</name>
</gene>
<keyword evidence="2" id="KW-1185">Reference proteome</keyword>
<evidence type="ECO:0000313" key="2">
    <source>
        <dbReference type="Proteomes" id="UP000094336"/>
    </source>
</evidence>
<dbReference type="OrthoDB" id="4088353at2759"/>
<proteinExistence type="predicted"/>